<evidence type="ECO:0000256" key="8">
    <source>
        <dbReference type="RuleBase" id="RU362118"/>
    </source>
</evidence>
<dbReference type="InterPro" id="IPR015424">
    <property type="entry name" value="PyrdxlP-dep_Trfase"/>
</dbReference>
<dbReference type="SUPFAM" id="SSF53383">
    <property type="entry name" value="PLP-dependent transferases"/>
    <property type="match status" value="1"/>
</dbReference>
<dbReference type="InterPro" id="IPR054542">
    <property type="entry name" value="Cys_met_metab_PP"/>
</dbReference>
<dbReference type="PROSITE" id="PS00868">
    <property type="entry name" value="CYS_MET_METAB_PP"/>
    <property type="match status" value="1"/>
</dbReference>
<dbReference type="Gene3D" id="3.40.640.10">
    <property type="entry name" value="Type I PLP-dependent aspartate aminotransferase-like (Major domain)"/>
    <property type="match status" value="1"/>
</dbReference>
<keyword evidence="5 8" id="KW-0663">Pyridoxal phosphate</keyword>
<evidence type="ECO:0000256" key="1">
    <source>
        <dbReference type="ARBA" id="ARBA00001933"/>
    </source>
</evidence>
<evidence type="ECO:0000256" key="7">
    <source>
        <dbReference type="ARBA" id="ARBA00029853"/>
    </source>
</evidence>
<dbReference type="InterPro" id="IPR015422">
    <property type="entry name" value="PyrdxlP-dep_Trfase_small"/>
</dbReference>
<keyword evidence="9" id="KW-1185">Reference proteome</keyword>
<evidence type="ECO:0000256" key="4">
    <source>
        <dbReference type="ARBA" id="ARBA00012085"/>
    </source>
</evidence>
<evidence type="ECO:0000256" key="5">
    <source>
        <dbReference type="ARBA" id="ARBA00022898"/>
    </source>
</evidence>
<dbReference type="PANTHER" id="PTHR11808:SF15">
    <property type="entry name" value="CYSTATHIONINE GAMMA-LYASE"/>
    <property type="match status" value="1"/>
</dbReference>
<comment type="cofactor">
    <cofactor evidence="1 8">
        <name>pyridoxal 5'-phosphate</name>
        <dbReference type="ChEBI" id="CHEBI:597326"/>
    </cofactor>
</comment>
<dbReference type="CDD" id="cd00614">
    <property type="entry name" value="CGS_like"/>
    <property type="match status" value="1"/>
</dbReference>
<evidence type="ECO:0000256" key="2">
    <source>
        <dbReference type="ARBA" id="ARBA00005038"/>
    </source>
</evidence>
<dbReference type="Pfam" id="PF01053">
    <property type="entry name" value="Cys_Met_Meta_PP"/>
    <property type="match status" value="1"/>
</dbReference>
<evidence type="ECO:0000313" key="9">
    <source>
        <dbReference type="Proteomes" id="UP000694941"/>
    </source>
</evidence>
<keyword evidence="6" id="KW-0198">Cysteine biosynthesis</keyword>
<dbReference type="Gene3D" id="3.90.1150.10">
    <property type="entry name" value="Aspartate Aminotransferase, domain 1"/>
    <property type="match status" value="1"/>
</dbReference>
<name>A0ABM1BIH8_LIMPO</name>
<dbReference type="PANTHER" id="PTHR11808">
    <property type="entry name" value="TRANS-SULFURATION ENZYME FAMILY MEMBER"/>
    <property type="match status" value="1"/>
</dbReference>
<comment type="similarity">
    <text evidence="3 8">Belongs to the trans-sulfuration enzymes family.</text>
</comment>
<dbReference type="InterPro" id="IPR000277">
    <property type="entry name" value="Cys/Met-Metab_PyrdxlP-dep_enz"/>
</dbReference>
<keyword evidence="6" id="KW-0028">Amino-acid biosynthesis</keyword>
<evidence type="ECO:0000256" key="6">
    <source>
        <dbReference type="ARBA" id="ARBA00023192"/>
    </source>
</evidence>
<dbReference type="GeneID" id="106466912"/>
<dbReference type="Proteomes" id="UP000694941">
    <property type="component" value="Unplaced"/>
</dbReference>
<comment type="pathway">
    <text evidence="2">Amino-acid biosynthesis; L-cysteine biosynthesis; L-cysteine from L-homocysteine and L-serine: step 2/2.</text>
</comment>
<protein>
    <recommendedName>
        <fullName evidence="4">cystathionine gamma-lyase</fullName>
        <ecNumber evidence="4">4.4.1.1</ecNumber>
    </recommendedName>
    <alternativeName>
        <fullName evidence="7">Gamma-cystathionase</fullName>
    </alternativeName>
</protein>
<dbReference type="PIRSF" id="PIRSF001434">
    <property type="entry name" value="CGS"/>
    <property type="match status" value="1"/>
</dbReference>
<proteinExistence type="inferred from homology"/>
<dbReference type="InterPro" id="IPR015421">
    <property type="entry name" value="PyrdxlP-dep_Trfase_major"/>
</dbReference>
<evidence type="ECO:0000256" key="3">
    <source>
        <dbReference type="ARBA" id="ARBA00009077"/>
    </source>
</evidence>
<reference evidence="10" key="1">
    <citation type="submission" date="2025-08" db="UniProtKB">
        <authorList>
            <consortium name="RefSeq"/>
        </authorList>
    </citation>
    <scope>IDENTIFICATION</scope>
    <source>
        <tissue evidence="10">Muscle</tissue>
    </source>
</reference>
<accession>A0ABM1BIH8</accession>
<dbReference type="EC" id="4.4.1.1" evidence="4"/>
<sequence length="406" mass="45046">MSSKSNEVMSDKFGYSEDEHFATKAIHEGQDPAQWTHRAVVPPICAASTFQQFSPAKHAGFEYGRSGNPTRNCLEKCLAALEDGKYALSFASGLAATLSITHLLSSGDHVICFDDVYGGTNRYFRTCANKMGVEISFVDARDPVNVKDAFRNNTKMVWMETPTNPTMKLVDIRAVSEVVKKHSGAFMVVDNTFMSSYFQRPLSLGADIVMHSLTKYMNGHSDVLMGAIMTNRTDIWEKLAYLQNSLGSIPSPFDCFLVNRGLKTLHVRMEKHMENGLAVARFLESHPLVDKVLHPGLPSHPQHELAVRQCTGFSGMVSFYIKGGLQQAEEFIKNLKLFTLAESLGCIESLVEIPSLMTHASLPKEHREKLEISDNLIRLSVGLESTKDLLQDINQALNKAGEIGKQ</sequence>
<gene>
    <name evidence="10" type="primary">LOC106466912</name>
</gene>
<evidence type="ECO:0000313" key="10">
    <source>
        <dbReference type="RefSeq" id="XP_013782675.1"/>
    </source>
</evidence>
<organism evidence="9 10">
    <name type="scientific">Limulus polyphemus</name>
    <name type="common">Atlantic horseshoe crab</name>
    <dbReference type="NCBI Taxonomy" id="6850"/>
    <lineage>
        <taxon>Eukaryota</taxon>
        <taxon>Metazoa</taxon>
        <taxon>Ecdysozoa</taxon>
        <taxon>Arthropoda</taxon>
        <taxon>Chelicerata</taxon>
        <taxon>Merostomata</taxon>
        <taxon>Xiphosura</taxon>
        <taxon>Limulidae</taxon>
        <taxon>Limulus</taxon>
    </lineage>
</organism>
<dbReference type="RefSeq" id="XP_013782675.1">
    <property type="nucleotide sequence ID" value="XM_013927221.2"/>
</dbReference>